<evidence type="ECO:0000313" key="11">
    <source>
        <dbReference type="EMBL" id="PRX96967.1"/>
    </source>
</evidence>
<dbReference type="PANTHER" id="PTHR30580:SF0">
    <property type="entry name" value="PRIMOSOMAL PROTEIN N"/>
    <property type="match status" value="1"/>
</dbReference>
<keyword evidence="1 8" id="KW-0639">Primosome</keyword>
<feature type="region of interest" description="Disordered" evidence="9">
    <location>
        <begin position="156"/>
        <end position="478"/>
    </location>
</feature>
<evidence type="ECO:0000256" key="2">
    <source>
        <dbReference type="ARBA" id="ARBA00022705"/>
    </source>
</evidence>
<evidence type="ECO:0000256" key="3">
    <source>
        <dbReference type="ARBA" id="ARBA00022723"/>
    </source>
</evidence>
<keyword evidence="11" id="KW-0378">Hydrolase</keyword>
<dbReference type="GO" id="GO:0008270">
    <property type="term" value="F:zinc ion binding"/>
    <property type="evidence" value="ECO:0007669"/>
    <property type="project" value="UniProtKB-UniRule"/>
</dbReference>
<dbReference type="EMBL" id="PVZC01000006">
    <property type="protein sequence ID" value="PRX96967.1"/>
    <property type="molecule type" value="Genomic_DNA"/>
</dbReference>
<feature type="binding site" evidence="8">
    <location>
        <position position="869"/>
    </location>
    <ligand>
        <name>Zn(2+)</name>
        <dbReference type="ChEBI" id="CHEBI:29105"/>
        <label>1</label>
    </ligand>
</feature>
<feature type="compositionally biased region" description="Low complexity" evidence="9">
    <location>
        <begin position="193"/>
        <end position="207"/>
    </location>
</feature>
<dbReference type="Pfam" id="PF17764">
    <property type="entry name" value="PriA_3primeBD"/>
    <property type="match status" value="1"/>
</dbReference>
<keyword evidence="12" id="KW-1185">Reference proteome</keyword>
<dbReference type="Proteomes" id="UP000237846">
    <property type="component" value="Unassembled WGS sequence"/>
</dbReference>
<name>A0A2T0PZK8_9ACTN</name>
<keyword evidence="3 8" id="KW-0479">Metal-binding</keyword>
<feature type="compositionally biased region" description="Basic and acidic residues" evidence="9">
    <location>
        <begin position="235"/>
        <end position="245"/>
    </location>
</feature>
<dbReference type="GO" id="GO:0006302">
    <property type="term" value="P:double-strand break repair"/>
    <property type="evidence" value="ECO:0007669"/>
    <property type="project" value="InterPro"/>
</dbReference>
<keyword evidence="2 8" id="KW-0235">DNA replication</keyword>
<organism evidence="11 12">
    <name type="scientific">Allonocardiopsis opalescens</name>
    <dbReference type="NCBI Taxonomy" id="1144618"/>
    <lineage>
        <taxon>Bacteria</taxon>
        <taxon>Bacillati</taxon>
        <taxon>Actinomycetota</taxon>
        <taxon>Actinomycetes</taxon>
        <taxon>Streptosporangiales</taxon>
        <taxon>Allonocardiopsis</taxon>
    </lineage>
</organism>
<dbReference type="GO" id="GO:0003677">
    <property type="term" value="F:DNA binding"/>
    <property type="evidence" value="ECO:0007669"/>
    <property type="project" value="UniProtKB-UniRule"/>
</dbReference>
<comment type="function">
    <text evidence="8">Initiates the restart of stalled replication forks, which reloads the replicative helicase on sites other than the origin of replication. Recognizes and binds to abandoned replication forks and remodels them to uncover a helicase loading site. Promotes assembly of the primosome at these replication forks.</text>
</comment>
<feature type="compositionally biased region" description="Low complexity" evidence="9">
    <location>
        <begin position="343"/>
        <end position="355"/>
    </location>
</feature>
<protein>
    <recommendedName>
        <fullName evidence="8">Probable replication restart protein PriA</fullName>
    </recommendedName>
    <alternativeName>
        <fullName evidence="8">Putative ATP-dependent DNA helicase PriA</fullName>
    </alternativeName>
</protein>
<comment type="similarity">
    <text evidence="8">Belongs to the helicase family. PriA subfamily.</text>
</comment>
<keyword evidence="7 8" id="KW-0238">DNA-binding</keyword>
<feature type="binding site" evidence="8">
    <location>
        <position position="839"/>
    </location>
    <ligand>
        <name>Zn(2+)</name>
        <dbReference type="ChEBI" id="CHEBI:29105"/>
        <label>2</label>
    </ligand>
</feature>
<keyword evidence="11" id="KW-0347">Helicase</keyword>
<evidence type="ECO:0000256" key="1">
    <source>
        <dbReference type="ARBA" id="ARBA00022515"/>
    </source>
</evidence>
<dbReference type="InterPro" id="IPR027417">
    <property type="entry name" value="P-loop_NTPase"/>
</dbReference>
<dbReference type="GO" id="GO:0006269">
    <property type="term" value="P:DNA replication, synthesis of primer"/>
    <property type="evidence" value="ECO:0007669"/>
    <property type="project" value="UniProtKB-KW"/>
</dbReference>
<evidence type="ECO:0000256" key="4">
    <source>
        <dbReference type="ARBA" id="ARBA00022741"/>
    </source>
</evidence>
<sequence>MATSPTDSDDGPDDGDALLSVAEVVGKRKAAARRRKAARNAAAVRAPVARVLIDSPLPHLDRVFDYRVTAAQDERAVPGCRVRVGFSGQTVDGYLLERVESSEFGGRLLPLDRVVSPEPVLTPEIARLARAVADRYAGTMADVIRLAVPPRHARVEKEGTAVGAGSADATAPEAAEPPVPEAGRPERTGGGESTAAGAETPPGTDRPGPGGRKGGGAVPSRGSDVHRNTVTVRLPDTREEEDGHPARPGNPDDDGGRGPDAVGDGQTPDRAGGGAVTASEGGTASRTGGDGGPIAGTDDVPGAVGERHGGAEGEGRGSAGAAPPGGGLPTGSADGAVPHGMHGALAAGSSASPPGCGTGPGTGKPSDCGHATEGADSADPAATGGPVAGTGDGDVSPGPGPDAVEDFGGPDPAGAFAGRGVAGRGAGGSARGGGAESLPGSSGRGVAPVGSGGARAGLGSEAEAGSEPSILGRFRTEVTRGGVEGRTLSGAAEFTGAGGVGSLSGLSARGTVAAAGSGGAGAGRGSEAVEGSGTSGPGGRPGTEGAGQGSGGAAAAPPGGGAASASGGAAGGGSGPPPVEPGPWADYPAGPAFLAALADGRAPRAVWTALPGPDWCRAVAVAVAVCLRAGRGAVVVVADGRAAARLDAALSAELGAGRHVVLTAELGPAERYRRWLAALRGQVRAVVGTRAATYAPVADLGLVVLWDDGDDVHAEPHAPYPHPRAVLALRAHQAGAAVLFGGVTRTADTAQLIASGWARPLEADRATVRRRAPQVRIAGEDSELARDPGARTARLPSLALRVARSALEHGPVLVQVPRRGYLPSLACASCREPARCAHCAGPLALRSSHAMPYCRWCGRIAAGWRCPECDGAQVRARVVGARRTAEEIGRAFPQVRVRTSGRDEILDRVGPEPALVVSTPGAEPVAEGGYAAALLLDGWVLLGRADLRATEEALRRWLNAAALVRPAPDGGQVVLLADPQAPAAQAAVRWDPGTLAERELAERAELGFPPAVRMASLTGDAASVRELLDLADLPSGAEVLGPVALPQDAPALGRPGGAPDGVPERALVRVPHAAGAALAAAVKAAVAARSARGEPPVRVQVDPSELL</sequence>
<dbReference type="InterPro" id="IPR005259">
    <property type="entry name" value="PriA"/>
</dbReference>
<reference evidence="11 12" key="1">
    <citation type="submission" date="2018-03" db="EMBL/GenBank/DDBJ databases">
        <title>Genomic Encyclopedia of Archaeal and Bacterial Type Strains, Phase II (KMG-II): from individual species to whole genera.</title>
        <authorList>
            <person name="Goeker M."/>
        </authorList>
    </citation>
    <scope>NUCLEOTIDE SEQUENCE [LARGE SCALE GENOMIC DNA]</scope>
    <source>
        <strain evidence="11 12">DSM 45601</strain>
    </source>
</reference>
<comment type="caution">
    <text evidence="11">The sequence shown here is derived from an EMBL/GenBank/DDBJ whole genome shotgun (WGS) entry which is preliminary data.</text>
</comment>
<feature type="binding site" evidence="8">
    <location>
        <position position="854"/>
    </location>
    <ligand>
        <name>Zn(2+)</name>
        <dbReference type="ChEBI" id="CHEBI:29105"/>
        <label>2</label>
    </ligand>
</feature>
<dbReference type="Gene3D" id="3.40.50.300">
    <property type="entry name" value="P-loop containing nucleotide triphosphate hydrolases"/>
    <property type="match status" value="1"/>
</dbReference>
<comment type="subunit">
    <text evidence="8">Component of the replication restart primosome.</text>
</comment>
<feature type="binding site" evidence="8">
    <location>
        <position position="836"/>
    </location>
    <ligand>
        <name>Zn(2+)</name>
        <dbReference type="ChEBI" id="CHEBI:29105"/>
        <label>2</label>
    </ligand>
</feature>
<dbReference type="GO" id="GO:0006270">
    <property type="term" value="P:DNA replication initiation"/>
    <property type="evidence" value="ECO:0007669"/>
    <property type="project" value="TreeGrafter"/>
</dbReference>
<proteinExistence type="inferred from homology"/>
<evidence type="ECO:0000256" key="9">
    <source>
        <dbReference type="SAM" id="MobiDB-lite"/>
    </source>
</evidence>
<comment type="cofactor">
    <cofactor evidence="8">
        <name>Zn(2+)</name>
        <dbReference type="ChEBI" id="CHEBI:29105"/>
    </cofactor>
    <text evidence="8">Binds 2 zinc ions per subunit.</text>
</comment>
<evidence type="ECO:0000313" key="12">
    <source>
        <dbReference type="Proteomes" id="UP000237846"/>
    </source>
</evidence>
<dbReference type="GO" id="GO:0006310">
    <property type="term" value="P:DNA recombination"/>
    <property type="evidence" value="ECO:0007669"/>
    <property type="project" value="InterPro"/>
</dbReference>
<dbReference type="GO" id="GO:0005524">
    <property type="term" value="F:ATP binding"/>
    <property type="evidence" value="ECO:0007669"/>
    <property type="project" value="UniProtKB-UniRule"/>
</dbReference>
<evidence type="ECO:0000256" key="5">
    <source>
        <dbReference type="ARBA" id="ARBA00022833"/>
    </source>
</evidence>
<keyword evidence="4 8" id="KW-0547">Nucleotide-binding</keyword>
<feature type="binding site" evidence="8">
    <location>
        <position position="830"/>
    </location>
    <ligand>
        <name>Zn(2+)</name>
        <dbReference type="ChEBI" id="CHEBI:29105"/>
        <label>1</label>
    </ligand>
</feature>
<evidence type="ECO:0000256" key="6">
    <source>
        <dbReference type="ARBA" id="ARBA00022840"/>
    </source>
</evidence>
<accession>A0A2T0PZK8</accession>
<feature type="compositionally biased region" description="Gly residues" evidence="9">
    <location>
        <begin position="208"/>
        <end position="217"/>
    </location>
</feature>
<feature type="binding site" evidence="8">
    <location>
        <position position="857"/>
    </location>
    <ligand>
        <name>Zn(2+)</name>
        <dbReference type="ChEBI" id="CHEBI:29105"/>
        <label>2</label>
    </ligand>
</feature>
<feature type="compositionally biased region" description="Gly residues" evidence="9">
    <location>
        <begin position="533"/>
        <end position="574"/>
    </location>
</feature>
<dbReference type="InterPro" id="IPR041222">
    <property type="entry name" value="PriA_3primeBD"/>
</dbReference>
<feature type="binding site" evidence="8">
    <location>
        <position position="866"/>
    </location>
    <ligand>
        <name>Zn(2+)</name>
        <dbReference type="ChEBI" id="CHEBI:29105"/>
        <label>1</label>
    </ligand>
</feature>
<evidence type="ECO:0000259" key="10">
    <source>
        <dbReference type="Pfam" id="PF17764"/>
    </source>
</evidence>
<keyword evidence="6 8" id="KW-0067">ATP-binding</keyword>
<feature type="region of interest" description="Disordered" evidence="9">
    <location>
        <begin position="513"/>
        <end position="585"/>
    </location>
</feature>
<dbReference type="GO" id="GO:1990077">
    <property type="term" value="C:primosome complex"/>
    <property type="evidence" value="ECO:0007669"/>
    <property type="project" value="UniProtKB-UniRule"/>
</dbReference>
<evidence type="ECO:0000256" key="7">
    <source>
        <dbReference type="ARBA" id="ARBA00023125"/>
    </source>
</evidence>
<feature type="compositionally biased region" description="Low complexity" evidence="9">
    <location>
        <begin position="163"/>
        <end position="174"/>
    </location>
</feature>
<dbReference type="HAMAP" id="MF_00983">
    <property type="entry name" value="PriA"/>
    <property type="match status" value="1"/>
</dbReference>
<dbReference type="GO" id="GO:0043138">
    <property type="term" value="F:3'-5' DNA helicase activity"/>
    <property type="evidence" value="ECO:0007669"/>
    <property type="project" value="TreeGrafter"/>
</dbReference>
<feature type="domain" description="Primosomal protein N' 3' DNA-binding" evidence="10">
    <location>
        <begin position="50"/>
        <end position="149"/>
    </location>
</feature>
<feature type="compositionally biased region" description="Basic and acidic residues" evidence="9">
    <location>
        <begin position="305"/>
        <end position="315"/>
    </location>
</feature>
<feature type="compositionally biased region" description="Low complexity" evidence="9">
    <location>
        <begin position="406"/>
        <end position="419"/>
    </location>
</feature>
<evidence type="ECO:0000256" key="8">
    <source>
        <dbReference type="HAMAP-Rule" id="MF_00983"/>
    </source>
</evidence>
<dbReference type="Gene3D" id="3.40.1440.60">
    <property type="entry name" value="PriA, 3(prime) DNA-binding domain"/>
    <property type="match status" value="1"/>
</dbReference>
<gene>
    <name evidence="8" type="primary">priA</name>
    <name evidence="11" type="ORF">CLV72_1062</name>
</gene>
<dbReference type="PANTHER" id="PTHR30580">
    <property type="entry name" value="PRIMOSOMAL PROTEIN N"/>
    <property type="match status" value="1"/>
</dbReference>
<comment type="caution">
    <text evidence="8">As this protein does not have any detectable helicase domains, it probably does not have helicase activity.</text>
</comment>
<dbReference type="AlphaFoldDB" id="A0A2T0PZK8"/>
<feature type="binding site" evidence="8">
    <location>
        <position position="827"/>
    </location>
    <ligand>
        <name>Zn(2+)</name>
        <dbReference type="ChEBI" id="CHEBI:29105"/>
        <label>1</label>
    </ligand>
</feature>
<dbReference type="InterPro" id="IPR042115">
    <property type="entry name" value="PriA_3primeBD_sf"/>
</dbReference>
<feature type="compositionally biased region" description="Gly residues" evidence="9">
    <location>
        <begin position="420"/>
        <end position="435"/>
    </location>
</feature>
<keyword evidence="5 8" id="KW-0862">Zinc</keyword>